<evidence type="ECO:0000313" key="2">
    <source>
        <dbReference type="EMBL" id="KAK5918644.1"/>
    </source>
</evidence>
<dbReference type="Proteomes" id="UP001331515">
    <property type="component" value="Unassembled WGS sequence"/>
</dbReference>
<feature type="region of interest" description="Disordered" evidence="1">
    <location>
        <begin position="17"/>
        <end position="77"/>
    </location>
</feature>
<evidence type="ECO:0000313" key="3">
    <source>
        <dbReference type="Proteomes" id="UP001331515"/>
    </source>
</evidence>
<sequence>MLNRQNSLRAWLRQAVCGHQQQPTSAPRPSLHTAIQRSGVSEGQEGGSAGATGSNGLQHLMYRGGSREPLAADRACH</sequence>
<accession>A0AAN8DAR6</accession>
<dbReference type="EMBL" id="JAURVH010001525">
    <property type="protein sequence ID" value="KAK5918644.1"/>
    <property type="molecule type" value="Genomic_DNA"/>
</dbReference>
<reference evidence="2 3" key="1">
    <citation type="journal article" date="2023" name="Mol. Biol. Evol.">
        <title>Genomics of Secondarily Temperate Adaptation in the Only Non-Antarctic Icefish.</title>
        <authorList>
            <person name="Rivera-Colon A.G."/>
            <person name="Rayamajhi N."/>
            <person name="Minhas B.F."/>
            <person name="Madrigal G."/>
            <person name="Bilyk K.T."/>
            <person name="Yoon V."/>
            <person name="Hune M."/>
            <person name="Gregory S."/>
            <person name="Cheng C.H.C."/>
            <person name="Catchen J.M."/>
        </authorList>
    </citation>
    <scope>NUCLEOTIDE SEQUENCE [LARGE SCALE GENOMIC DNA]</scope>
    <source>
        <tissue evidence="2">White muscle</tissue>
    </source>
</reference>
<protein>
    <submittedName>
        <fullName evidence="2">Uncharacterized protein</fullName>
    </submittedName>
</protein>
<keyword evidence="3" id="KW-1185">Reference proteome</keyword>
<name>A0AAN8DAR6_CHAGU</name>
<organism evidence="2 3">
    <name type="scientific">Champsocephalus gunnari</name>
    <name type="common">Mackerel icefish</name>
    <dbReference type="NCBI Taxonomy" id="52237"/>
    <lineage>
        <taxon>Eukaryota</taxon>
        <taxon>Metazoa</taxon>
        <taxon>Chordata</taxon>
        <taxon>Craniata</taxon>
        <taxon>Vertebrata</taxon>
        <taxon>Euteleostomi</taxon>
        <taxon>Actinopterygii</taxon>
        <taxon>Neopterygii</taxon>
        <taxon>Teleostei</taxon>
        <taxon>Neoteleostei</taxon>
        <taxon>Acanthomorphata</taxon>
        <taxon>Eupercaria</taxon>
        <taxon>Perciformes</taxon>
        <taxon>Notothenioidei</taxon>
        <taxon>Channichthyidae</taxon>
        <taxon>Champsocephalus</taxon>
    </lineage>
</organism>
<evidence type="ECO:0000256" key="1">
    <source>
        <dbReference type="SAM" id="MobiDB-lite"/>
    </source>
</evidence>
<comment type="caution">
    <text evidence="2">The sequence shown here is derived from an EMBL/GenBank/DDBJ whole genome shotgun (WGS) entry which is preliminary data.</text>
</comment>
<gene>
    <name evidence="2" type="ORF">CgunFtcFv8_003389</name>
</gene>
<feature type="compositionally biased region" description="Polar residues" evidence="1">
    <location>
        <begin position="19"/>
        <end position="41"/>
    </location>
</feature>
<proteinExistence type="predicted"/>
<dbReference type="AlphaFoldDB" id="A0AAN8DAR6"/>